<dbReference type="EMBL" id="LKAM01000006">
    <property type="protein sequence ID" value="KUM47807.1"/>
    <property type="molecule type" value="Genomic_DNA"/>
</dbReference>
<organism evidence="3">
    <name type="scientific">Picea glauca</name>
    <name type="common">White spruce</name>
    <name type="synonym">Pinus glauca</name>
    <dbReference type="NCBI Taxonomy" id="3330"/>
    <lineage>
        <taxon>Eukaryota</taxon>
        <taxon>Viridiplantae</taxon>
        <taxon>Streptophyta</taxon>
        <taxon>Embryophyta</taxon>
        <taxon>Tracheophyta</taxon>
        <taxon>Spermatophyta</taxon>
        <taxon>Pinopsida</taxon>
        <taxon>Pinidae</taxon>
        <taxon>Conifers I</taxon>
        <taxon>Pinales</taxon>
        <taxon>Pinaceae</taxon>
        <taxon>Picea</taxon>
    </lineage>
</organism>
<keyword evidence="3" id="KW-0496">Mitochondrion</keyword>
<evidence type="ECO:0000313" key="3">
    <source>
        <dbReference type="EMBL" id="KUM47810.1"/>
    </source>
</evidence>
<dbReference type="EMBL" id="LKAM01000025">
    <property type="protein sequence ID" value="KUM45178.1"/>
    <property type="molecule type" value="Genomic_DNA"/>
</dbReference>
<comment type="caution">
    <text evidence="3">The sequence shown here is derived from an EMBL/GenBank/DDBJ whole genome shotgun (WGS) entry which is preliminary data.</text>
</comment>
<dbReference type="AlphaFoldDB" id="A0A117NH41"/>
<name>A0A117NH41_PICGL</name>
<proteinExistence type="predicted"/>
<evidence type="ECO:0000313" key="2">
    <source>
        <dbReference type="EMBL" id="KUM47807.1"/>
    </source>
</evidence>
<sequence length="65" mass="7694">MYVDMWTSGYDDLLGTKYRSRSIGHSRRTWHEHHPMFGEMEAFALSSRALMLTFCKRLEPGRGER</sequence>
<reference evidence="3" key="1">
    <citation type="journal article" date="2015" name="Genome Biol. Evol.">
        <title>Organellar Genomes of White Spruce (Picea glauca): Assembly and Annotation.</title>
        <authorList>
            <person name="Jackman S.D."/>
            <person name="Warren R.L."/>
            <person name="Gibb E.A."/>
            <person name="Vandervalk B.P."/>
            <person name="Mohamadi H."/>
            <person name="Chu J."/>
            <person name="Raymond A."/>
            <person name="Pleasance S."/>
            <person name="Coope R."/>
            <person name="Wildung M.R."/>
            <person name="Ritland C.E."/>
            <person name="Bousquet J."/>
            <person name="Jones S.J."/>
            <person name="Bohlmann J."/>
            <person name="Birol I."/>
        </authorList>
    </citation>
    <scope>NUCLEOTIDE SEQUENCE [LARGE SCALE GENOMIC DNA]</scope>
    <source>
        <tissue evidence="3">Flushing bud</tissue>
    </source>
</reference>
<evidence type="ECO:0000313" key="1">
    <source>
        <dbReference type="EMBL" id="KUM45178.1"/>
    </source>
</evidence>
<geneLocation type="mitochondrion" evidence="3"/>
<accession>A0A117NH41</accession>
<dbReference type="EMBL" id="LKAM01000006">
    <property type="protein sequence ID" value="KUM47810.1"/>
    <property type="molecule type" value="Genomic_DNA"/>
</dbReference>
<gene>
    <name evidence="1" type="ORF">ABT39_MTgene3593</name>
    <name evidence="2" type="ORF">ABT39_MTgene4801</name>
    <name evidence="3" type="ORF">ABT39_MTgene4804</name>
</gene>
<protein>
    <submittedName>
        <fullName evidence="3">Uncharacterized protein</fullName>
    </submittedName>
</protein>